<comment type="catalytic activity">
    <reaction evidence="11 12">
        <text>ATP + (deoxyribonucleotide)n-3'-hydroxyl + 5'-phospho-(deoxyribonucleotide)m = (deoxyribonucleotide)n+m + AMP + diphosphate.</text>
        <dbReference type="EC" id="6.5.1.1"/>
    </reaction>
</comment>
<evidence type="ECO:0000256" key="12">
    <source>
        <dbReference type="RuleBase" id="RU000617"/>
    </source>
</evidence>
<dbReference type="GO" id="GO:0003910">
    <property type="term" value="F:DNA ligase (ATP) activity"/>
    <property type="evidence" value="ECO:0007669"/>
    <property type="project" value="UniProtKB-EC"/>
</dbReference>
<evidence type="ECO:0000256" key="4">
    <source>
        <dbReference type="ARBA" id="ARBA00022705"/>
    </source>
</evidence>
<sequence>MLFIEFAKYLDKLETTSKRLEITDILSDLIKDLSTNEAAQAIHLTLGQLKAPFESQKFNIADKMMVKAVSQAYQLDESEVQESYNTLGDLGDVIINIKTQNKSTGETIDTVYTALLDIAQIEGKGSQEKKLNKLSELLNKLDPLSAKYVTRIILGTTRLGFTALTIIDALVVYLNGNKDKQLKTDIEFKYNVHPDIGLIVAKIIDKGLAGIQDIKMEPGVPLMPQKPQRLGTTEETLEKMNGTVWAEFKLDGTRVQLHMDRKKKLHIPLTETPLFGENMEDKIFVKTFTRNLDETTHQFPDIIQAAKEYINADSVILDGEAIGYNKETGEYLPFQETIQRKRKHGIEDAVTEIPLKYLVFDILFYNGNETITKPLIERRKLLNKLIKKNDIILANDNLLTTDPSALEDYFMEAKNKKLEGLVVKNPDSEYQAGARSFSWVKLKRLEGGESTQLADTIDTVILGYYFGKGIRASFGIGGFLAGVYDKKSKEFKTLTKVGTGLKDEDWVYLKEQCNKLELKEKPSNVEVAKELVPDVWVKPTIVTELRADEISKSTQHSVGYALRFPRLIKFRTDKDALDTTSTEEIEELFRLQSK</sequence>
<keyword evidence="2 12" id="KW-0436">Ligase</keyword>
<evidence type="ECO:0000256" key="13">
    <source>
        <dbReference type="RuleBase" id="RU004196"/>
    </source>
</evidence>
<dbReference type="Gene3D" id="2.40.50.140">
    <property type="entry name" value="Nucleic acid-binding proteins"/>
    <property type="match status" value="1"/>
</dbReference>
<dbReference type="PROSITE" id="PS00697">
    <property type="entry name" value="DNA_LIGASE_A1"/>
    <property type="match status" value="1"/>
</dbReference>
<evidence type="ECO:0000256" key="3">
    <source>
        <dbReference type="ARBA" id="ARBA00022618"/>
    </source>
</evidence>
<evidence type="ECO:0000256" key="9">
    <source>
        <dbReference type="ARBA" id="ARBA00023204"/>
    </source>
</evidence>
<evidence type="ECO:0000259" key="14">
    <source>
        <dbReference type="PROSITE" id="PS50160"/>
    </source>
</evidence>
<keyword evidence="5 12" id="KW-0547">Nucleotide-binding</keyword>
<dbReference type="Pfam" id="PF01068">
    <property type="entry name" value="DNA_ligase_A_M"/>
    <property type="match status" value="1"/>
</dbReference>
<evidence type="ECO:0000256" key="6">
    <source>
        <dbReference type="ARBA" id="ARBA00022763"/>
    </source>
</evidence>
<dbReference type="CDD" id="cd07901">
    <property type="entry name" value="Adenylation_DNA_ligase_Arch_LigB"/>
    <property type="match status" value="1"/>
</dbReference>
<dbReference type="SUPFAM" id="SSF56091">
    <property type="entry name" value="DNA ligase/mRNA capping enzyme, catalytic domain"/>
    <property type="match status" value="1"/>
</dbReference>
<dbReference type="GO" id="GO:0006273">
    <property type="term" value="P:lagging strand elongation"/>
    <property type="evidence" value="ECO:0007669"/>
    <property type="project" value="TreeGrafter"/>
</dbReference>
<evidence type="ECO:0000256" key="2">
    <source>
        <dbReference type="ARBA" id="ARBA00022598"/>
    </source>
</evidence>
<dbReference type="NCBIfam" id="TIGR00574">
    <property type="entry name" value="dnl1"/>
    <property type="match status" value="1"/>
</dbReference>
<dbReference type="InterPro" id="IPR016059">
    <property type="entry name" value="DNA_ligase_ATP-dep_CS"/>
</dbReference>
<dbReference type="InterPro" id="IPR036599">
    <property type="entry name" value="DNA_ligase_N_sf"/>
</dbReference>
<dbReference type="Gene3D" id="3.30.470.30">
    <property type="entry name" value="DNA ligase/mRNA capping enzyme"/>
    <property type="match status" value="1"/>
</dbReference>
<keyword evidence="8 12" id="KW-0233">DNA recombination</keyword>
<dbReference type="PROSITE" id="PS00333">
    <property type="entry name" value="DNA_LIGASE_A2"/>
    <property type="match status" value="1"/>
</dbReference>
<accession>A0A955J1K7</accession>
<dbReference type="AlphaFoldDB" id="A0A955J1K7"/>
<keyword evidence="4" id="KW-0235">DNA replication</keyword>
<dbReference type="InterPro" id="IPR012310">
    <property type="entry name" value="DNA_ligase_ATP-dep_cent"/>
</dbReference>
<dbReference type="SUPFAM" id="SSF117018">
    <property type="entry name" value="ATP-dependent DNA ligase DNA-binding domain"/>
    <property type="match status" value="1"/>
</dbReference>
<organism evidence="15 16">
    <name type="scientific">candidate division WWE3 bacterium</name>
    <dbReference type="NCBI Taxonomy" id="2053526"/>
    <lineage>
        <taxon>Bacteria</taxon>
        <taxon>Katanobacteria</taxon>
    </lineage>
</organism>
<evidence type="ECO:0000256" key="8">
    <source>
        <dbReference type="ARBA" id="ARBA00023172"/>
    </source>
</evidence>
<dbReference type="PANTHER" id="PTHR45674">
    <property type="entry name" value="DNA LIGASE 1/3 FAMILY MEMBER"/>
    <property type="match status" value="1"/>
</dbReference>
<dbReference type="Pfam" id="PF04679">
    <property type="entry name" value="DNA_ligase_A_C"/>
    <property type="match status" value="1"/>
</dbReference>
<dbReference type="InterPro" id="IPR000977">
    <property type="entry name" value="DNA_ligase_ATP-dep"/>
</dbReference>
<evidence type="ECO:0000313" key="15">
    <source>
        <dbReference type="EMBL" id="MCA9307968.1"/>
    </source>
</evidence>
<evidence type="ECO:0000256" key="11">
    <source>
        <dbReference type="ARBA" id="ARBA00034003"/>
    </source>
</evidence>
<dbReference type="GO" id="GO:0003677">
    <property type="term" value="F:DNA binding"/>
    <property type="evidence" value="ECO:0007669"/>
    <property type="project" value="InterPro"/>
</dbReference>
<dbReference type="GO" id="GO:0071897">
    <property type="term" value="P:DNA biosynthetic process"/>
    <property type="evidence" value="ECO:0007669"/>
    <property type="project" value="InterPro"/>
</dbReference>
<name>A0A955J1K7_UNCKA</name>
<dbReference type="InterPro" id="IPR012340">
    <property type="entry name" value="NA-bd_OB-fold"/>
</dbReference>
<reference evidence="15" key="1">
    <citation type="submission" date="2020-04" db="EMBL/GenBank/DDBJ databases">
        <authorList>
            <person name="Zhang T."/>
        </authorList>
    </citation>
    <scope>NUCLEOTIDE SEQUENCE</scope>
    <source>
        <strain evidence="15">HKST-UBA79</strain>
    </source>
</reference>
<dbReference type="GO" id="GO:0051301">
    <property type="term" value="P:cell division"/>
    <property type="evidence" value="ECO:0007669"/>
    <property type="project" value="UniProtKB-KW"/>
</dbReference>
<comment type="similarity">
    <text evidence="1 13">Belongs to the ATP-dependent DNA ligase family.</text>
</comment>
<keyword evidence="7 12" id="KW-0067">ATP-binding</keyword>
<dbReference type="EMBL" id="JAGQNX010000012">
    <property type="protein sequence ID" value="MCA9307968.1"/>
    <property type="molecule type" value="Genomic_DNA"/>
</dbReference>
<dbReference type="PROSITE" id="PS50160">
    <property type="entry name" value="DNA_LIGASE_A3"/>
    <property type="match status" value="1"/>
</dbReference>
<feature type="domain" description="ATP-dependent DNA ligase family profile" evidence="14">
    <location>
        <begin position="348"/>
        <end position="485"/>
    </location>
</feature>
<dbReference type="GO" id="GO:0006281">
    <property type="term" value="P:DNA repair"/>
    <property type="evidence" value="ECO:0007669"/>
    <property type="project" value="UniProtKB-KW"/>
</dbReference>
<dbReference type="InterPro" id="IPR012308">
    <property type="entry name" value="DNA_ligase_ATP-dep_N"/>
</dbReference>
<keyword evidence="3" id="KW-0132">Cell division</keyword>
<protein>
    <recommendedName>
        <fullName evidence="12">DNA ligase</fullName>
        <ecNumber evidence="12">6.5.1.1</ecNumber>
    </recommendedName>
</protein>
<gene>
    <name evidence="15" type="ORF">KC980_00480</name>
</gene>
<dbReference type="Pfam" id="PF04675">
    <property type="entry name" value="DNA_ligase_A_N"/>
    <property type="match status" value="1"/>
</dbReference>
<dbReference type="Gene3D" id="1.10.3260.10">
    <property type="entry name" value="DNA ligase, ATP-dependent, N-terminal domain"/>
    <property type="match status" value="1"/>
</dbReference>
<dbReference type="PANTHER" id="PTHR45674:SF4">
    <property type="entry name" value="DNA LIGASE 1"/>
    <property type="match status" value="1"/>
</dbReference>
<dbReference type="GO" id="GO:0006310">
    <property type="term" value="P:DNA recombination"/>
    <property type="evidence" value="ECO:0007669"/>
    <property type="project" value="UniProtKB-KW"/>
</dbReference>
<reference evidence="15" key="2">
    <citation type="journal article" date="2021" name="Microbiome">
        <title>Successional dynamics and alternative stable states in a saline activated sludge microbial community over 9 years.</title>
        <authorList>
            <person name="Wang Y."/>
            <person name="Ye J."/>
            <person name="Ju F."/>
            <person name="Liu L."/>
            <person name="Boyd J.A."/>
            <person name="Deng Y."/>
            <person name="Parks D.H."/>
            <person name="Jiang X."/>
            <person name="Yin X."/>
            <person name="Woodcroft B.J."/>
            <person name="Tyson G.W."/>
            <person name="Hugenholtz P."/>
            <person name="Polz M.F."/>
            <person name="Zhang T."/>
        </authorList>
    </citation>
    <scope>NUCLEOTIDE SEQUENCE</scope>
    <source>
        <strain evidence="15">HKST-UBA79</strain>
    </source>
</reference>
<dbReference type="SUPFAM" id="SSF50249">
    <property type="entry name" value="Nucleic acid-binding proteins"/>
    <property type="match status" value="1"/>
</dbReference>
<comment type="caution">
    <text evidence="15">The sequence shown here is derived from an EMBL/GenBank/DDBJ whole genome shotgun (WGS) entry which is preliminary data.</text>
</comment>
<dbReference type="InterPro" id="IPR012309">
    <property type="entry name" value="DNA_ligase_ATP-dep_C"/>
</dbReference>
<evidence type="ECO:0000256" key="7">
    <source>
        <dbReference type="ARBA" id="ARBA00022840"/>
    </source>
</evidence>
<dbReference type="GO" id="GO:0005524">
    <property type="term" value="F:ATP binding"/>
    <property type="evidence" value="ECO:0007669"/>
    <property type="project" value="UniProtKB-KW"/>
</dbReference>
<dbReference type="InterPro" id="IPR050191">
    <property type="entry name" value="ATP-dep_DNA_ligase"/>
</dbReference>
<evidence type="ECO:0000256" key="5">
    <source>
        <dbReference type="ARBA" id="ARBA00022741"/>
    </source>
</evidence>
<evidence type="ECO:0000313" key="16">
    <source>
        <dbReference type="Proteomes" id="UP000740557"/>
    </source>
</evidence>
<proteinExistence type="inferred from homology"/>
<evidence type="ECO:0000256" key="10">
    <source>
        <dbReference type="ARBA" id="ARBA00023306"/>
    </source>
</evidence>
<dbReference type="Proteomes" id="UP000740557">
    <property type="component" value="Unassembled WGS sequence"/>
</dbReference>
<dbReference type="EC" id="6.5.1.1" evidence="12"/>
<keyword evidence="10" id="KW-0131">Cell cycle</keyword>
<keyword evidence="9 12" id="KW-0234">DNA repair</keyword>
<keyword evidence="6 12" id="KW-0227">DNA damage</keyword>
<evidence type="ECO:0000256" key="1">
    <source>
        <dbReference type="ARBA" id="ARBA00007572"/>
    </source>
</evidence>